<dbReference type="EMBL" id="JAGIOF010000004">
    <property type="protein sequence ID" value="MBP2388792.1"/>
    <property type="molecule type" value="Genomic_DNA"/>
</dbReference>
<reference evidence="1 2" key="1">
    <citation type="submission" date="2021-03" db="EMBL/GenBank/DDBJ databases">
        <title>Sequencing the genomes of 1000 actinobacteria strains.</title>
        <authorList>
            <person name="Klenk H.-P."/>
        </authorList>
    </citation>
    <scope>NUCLEOTIDE SEQUENCE [LARGE SCALE GENOMIC DNA]</scope>
    <source>
        <strain evidence="1 2">DSM 15797</strain>
    </source>
</reference>
<protein>
    <submittedName>
        <fullName evidence="1">Mannose/fructose-specific phosphotransferase system component IIA</fullName>
    </submittedName>
</protein>
<evidence type="ECO:0000313" key="2">
    <source>
        <dbReference type="Proteomes" id="UP001296993"/>
    </source>
</evidence>
<dbReference type="RefSeq" id="WP_210002652.1">
    <property type="nucleotide sequence ID" value="NZ_BAAAJY010000014.1"/>
</dbReference>
<organism evidence="1 2">
    <name type="scientific">Paeniglutamicibacter kerguelensis</name>
    <dbReference type="NCBI Taxonomy" id="254788"/>
    <lineage>
        <taxon>Bacteria</taxon>
        <taxon>Bacillati</taxon>
        <taxon>Actinomycetota</taxon>
        <taxon>Actinomycetes</taxon>
        <taxon>Micrococcales</taxon>
        <taxon>Micrococcaceae</taxon>
        <taxon>Paeniglutamicibacter</taxon>
    </lineage>
</organism>
<accession>A0ABS4XJZ1</accession>
<comment type="caution">
    <text evidence="1">The sequence shown here is derived from an EMBL/GenBank/DDBJ whole genome shotgun (WGS) entry which is preliminary data.</text>
</comment>
<keyword evidence="2" id="KW-1185">Reference proteome</keyword>
<gene>
    <name evidence="1" type="ORF">JOF47_004365</name>
</gene>
<sequence>MSAQALNSTARVVAGDLFGVDPYLVRVFMRDDAGFLALGINLPLPIVAVAGRTTGSLMDRARAQRTLLGEKFTELTGAVVSRVDVRITGVVNAHPKESP</sequence>
<proteinExistence type="predicted"/>
<name>A0ABS4XJZ1_9MICC</name>
<evidence type="ECO:0000313" key="1">
    <source>
        <dbReference type="EMBL" id="MBP2388792.1"/>
    </source>
</evidence>
<dbReference type="Proteomes" id="UP001296993">
    <property type="component" value="Unassembled WGS sequence"/>
</dbReference>